<dbReference type="AlphaFoldDB" id="A0A133KIR9"/>
<gene>
    <name evidence="5" type="ORF">HMPREF3213_02586</name>
</gene>
<dbReference type="PRINTS" id="PR01727">
    <property type="entry name" value="DNABINDINGHU"/>
</dbReference>
<dbReference type="GO" id="GO:1990103">
    <property type="term" value="C:DnaA-HU complex"/>
    <property type="evidence" value="ECO:0007669"/>
    <property type="project" value="UniProtKB-ARBA"/>
</dbReference>
<dbReference type="GO" id="GO:0005829">
    <property type="term" value="C:cytosol"/>
    <property type="evidence" value="ECO:0007669"/>
    <property type="project" value="TreeGrafter"/>
</dbReference>
<comment type="similarity">
    <text evidence="1 4">Belongs to the bacterial histone-like protein family.</text>
</comment>
<dbReference type="InterPro" id="IPR010992">
    <property type="entry name" value="IHF-like_DNA-bd_dom_sf"/>
</dbReference>
<dbReference type="Proteomes" id="UP000070376">
    <property type="component" value="Unassembled WGS sequence"/>
</dbReference>
<accession>A0A133KIR9</accession>
<evidence type="ECO:0000256" key="4">
    <source>
        <dbReference type="RuleBase" id="RU003939"/>
    </source>
</evidence>
<dbReference type="SUPFAM" id="SSF47729">
    <property type="entry name" value="IHF-like DNA-binding proteins"/>
    <property type="match status" value="1"/>
</dbReference>
<dbReference type="InterPro" id="IPR020816">
    <property type="entry name" value="Histone-like_DNA-bd_CS"/>
</dbReference>
<dbReference type="Pfam" id="PF00216">
    <property type="entry name" value="Bac_DNA_binding"/>
    <property type="match status" value="1"/>
</dbReference>
<protein>
    <submittedName>
        <fullName evidence="5">DNA-binding protein HU-beta</fullName>
    </submittedName>
</protein>
<name>A0A133KIR9_HEYCO</name>
<dbReference type="FunFam" id="4.10.520.10:FF:000001">
    <property type="entry name" value="DNA-binding protein HU"/>
    <property type="match status" value="1"/>
</dbReference>
<proteinExistence type="inferred from homology"/>
<dbReference type="GO" id="GO:0030261">
    <property type="term" value="P:chromosome condensation"/>
    <property type="evidence" value="ECO:0007669"/>
    <property type="project" value="UniProtKB-KW"/>
</dbReference>
<dbReference type="CDD" id="cd13831">
    <property type="entry name" value="HU"/>
    <property type="match status" value="1"/>
</dbReference>
<dbReference type="EMBL" id="LRPN01000116">
    <property type="protein sequence ID" value="KWZ79482.1"/>
    <property type="molecule type" value="Genomic_DNA"/>
</dbReference>
<reference evidence="6" key="1">
    <citation type="submission" date="2016-01" db="EMBL/GenBank/DDBJ databases">
        <authorList>
            <person name="Mitreva M."/>
            <person name="Pepin K.H."/>
            <person name="Mihindukulasuriya K.A."/>
            <person name="Fulton R."/>
            <person name="Fronick C."/>
            <person name="O'Laughlin M."/>
            <person name="Miner T."/>
            <person name="Herter B."/>
            <person name="Rosa B.A."/>
            <person name="Cordes M."/>
            <person name="Tomlinson C."/>
            <person name="Wollam A."/>
            <person name="Palsikar V.B."/>
            <person name="Mardis E.R."/>
            <person name="Wilson R.K."/>
        </authorList>
    </citation>
    <scope>NUCLEOTIDE SEQUENCE [LARGE SCALE GENOMIC DNA]</scope>
    <source>
        <strain evidence="6">GED7749B</strain>
    </source>
</reference>
<keyword evidence="2" id="KW-0226">DNA condensation</keyword>
<organism evidence="5 6">
    <name type="scientific">Heyndrickxia coagulans</name>
    <name type="common">Weizmannia coagulans</name>
    <dbReference type="NCBI Taxonomy" id="1398"/>
    <lineage>
        <taxon>Bacteria</taxon>
        <taxon>Bacillati</taxon>
        <taxon>Bacillota</taxon>
        <taxon>Bacilli</taxon>
        <taxon>Bacillales</taxon>
        <taxon>Bacillaceae</taxon>
        <taxon>Heyndrickxia</taxon>
    </lineage>
</organism>
<dbReference type="GO" id="GO:0010467">
    <property type="term" value="P:gene expression"/>
    <property type="evidence" value="ECO:0007669"/>
    <property type="project" value="UniProtKB-ARBA"/>
</dbReference>
<dbReference type="PANTHER" id="PTHR33175:SF3">
    <property type="entry name" value="DNA-BINDING PROTEIN HU-BETA"/>
    <property type="match status" value="1"/>
</dbReference>
<keyword evidence="3 5" id="KW-0238">DNA-binding</keyword>
<comment type="caution">
    <text evidence="5">The sequence shown here is derived from an EMBL/GenBank/DDBJ whole genome shotgun (WGS) entry which is preliminary data.</text>
</comment>
<dbReference type="GO" id="GO:0003677">
    <property type="term" value="F:DNA binding"/>
    <property type="evidence" value="ECO:0007669"/>
    <property type="project" value="UniProtKB-KW"/>
</dbReference>
<dbReference type="InterPro" id="IPR000119">
    <property type="entry name" value="Hist_DNA-bd"/>
</dbReference>
<dbReference type="PROSITE" id="PS00045">
    <property type="entry name" value="HISTONE_LIKE"/>
    <property type="match status" value="1"/>
</dbReference>
<evidence type="ECO:0000313" key="5">
    <source>
        <dbReference type="EMBL" id="KWZ79482.1"/>
    </source>
</evidence>
<sequence length="102" mass="10994">MTSTFLLEEVNGMNKTDLINAVAEATELSKKDTTKAVDAIFDTIQNALANGDKVQLIGFGNFEVRERAARKGRNPQTGEEIDIAASKVPAFKPGKALKDAVK</sequence>
<evidence type="ECO:0000313" key="6">
    <source>
        <dbReference type="Proteomes" id="UP000070376"/>
    </source>
</evidence>
<dbReference type="SMART" id="SM00411">
    <property type="entry name" value="BHL"/>
    <property type="match status" value="1"/>
</dbReference>
<dbReference type="GO" id="GO:0006270">
    <property type="term" value="P:DNA replication initiation"/>
    <property type="evidence" value="ECO:0007669"/>
    <property type="project" value="UniProtKB-ARBA"/>
</dbReference>
<dbReference type="PATRIC" id="fig|1398.22.peg.2588"/>
<evidence type="ECO:0000256" key="1">
    <source>
        <dbReference type="ARBA" id="ARBA00010529"/>
    </source>
</evidence>
<dbReference type="Gene3D" id="4.10.520.10">
    <property type="entry name" value="IHF-like DNA-binding proteins"/>
    <property type="match status" value="1"/>
</dbReference>
<dbReference type="GO" id="GO:1990178">
    <property type="term" value="C:HU-DNA complex"/>
    <property type="evidence" value="ECO:0007669"/>
    <property type="project" value="UniProtKB-ARBA"/>
</dbReference>
<evidence type="ECO:0000256" key="2">
    <source>
        <dbReference type="ARBA" id="ARBA00023067"/>
    </source>
</evidence>
<dbReference type="GO" id="GO:0042802">
    <property type="term" value="F:identical protein binding"/>
    <property type="evidence" value="ECO:0007669"/>
    <property type="project" value="UniProtKB-ARBA"/>
</dbReference>
<dbReference type="PANTHER" id="PTHR33175">
    <property type="entry name" value="DNA-BINDING PROTEIN HU"/>
    <property type="match status" value="1"/>
</dbReference>
<dbReference type="GO" id="GO:0030527">
    <property type="term" value="F:structural constituent of chromatin"/>
    <property type="evidence" value="ECO:0007669"/>
    <property type="project" value="InterPro"/>
</dbReference>
<evidence type="ECO:0000256" key="3">
    <source>
        <dbReference type="ARBA" id="ARBA00023125"/>
    </source>
</evidence>